<comment type="cofactor">
    <cofactor evidence="11">
        <name>Mn(2+)</name>
        <dbReference type="ChEBI" id="CHEBI:29035"/>
    </cofactor>
</comment>
<evidence type="ECO:0000256" key="4">
    <source>
        <dbReference type="ARBA" id="ARBA00022676"/>
    </source>
</evidence>
<evidence type="ECO:0000256" key="6">
    <source>
        <dbReference type="ARBA" id="ARBA00022692"/>
    </source>
</evidence>
<accession>A0A0N4V898</accession>
<reference evidence="16" key="1">
    <citation type="submission" date="2017-02" db="UniProtKB">
        <authorList>
            <consortium name="WormBaseParasite"/>
        </authorList>
    </citation>
    <scope>IDENTIFICATION</scope>
</reference>
<dbReference type="PANTHER" id="PTHR19300:SF30">
    <property type="entry name" value="BETA-1,4-GALACTOSYLTRANSFERASE 7"/>
    <property type="match status" value="1"/>
</dbReference>
<dbReference type="EMBL" id="UXUI01008393">
    <property type="protein sequence ID" value="VDD91390.1"/>
    <property type="molecule type" value="Genomic_DNA"/>
</dbReference>
<dbReference type="Proteomes" id="UP000274131">
    <property type="component" value="Unassembled WGS sequence"/>
</dbReference>
<evidence type="ECO:0000256" key="7">
    <source>
        <dbReference type="ARBA" id="ARBA00022968"/>
    </source>
</evidence>
<comment type="similarity">
    <text evidence="3 11">Belongs to the glycosyltransferase 7 family.</text>
</comment>
<dbReference type="Gene3D" id="3.90.550.10">
    <property type="entry name" value="Spore Coat Polysaccharide Biosynthesis Protein SpsA, Chain A"/>
    <property type="match status" value="1"/>
</dbReference>
<keyword evidence="11" id="KW-0479">Metal-binding</keyword>
<comment type="function">
    <text evidence="11">Catalyzes the transfer of galactose onto proteins or lipids.</text>
</comment>
<keyword evidence="7 11" id="KW-0735">Signal-anchor</keyword>
<reference evidence="14 15" key="2">
    <citation type="submission" date="2018-10" db="EMBL/GenBank/DDBJ databases">
        <authorList>
            <consortium name="Pathogen Informatics"/>
        </authorList>
    </citation>
    <scope>NUCLEOTIDE SEQUENCE [LARGE SCALE GENOMIC DNA]</scope>
</reference>
<dbReference type="SUPFAM" id="SSF53448">
    <property type="entry name" value="Nucleotide-diphospho-sugar transferases"/>
    <property type="match status" value="1"/>
</dbReference>
<evidence type="ECO:0000313" key="15">
    <source>
        <dbReference type="Proteomes" id="UP000274131"/>
    </source>
</evidence>
<dbReference type="STRING" id="51028.A0A0N4V898"/>
<proteinExistence type="inferred from homology"/>
<evidence type="ECO:0000256" key="8">
    <source>
        <dbReference type="ARBA" id="ARBA00022989"/>
    </source>
</evidence>
<keyword evidence="6 11" id="KW-0812">Transmembrane</keyword>
<organism evidence="16">
    <name type="scientific">Enterobius vermicularis</name>
    <name type="common">Human pinworm</name>
    <dbReference type="NCBI Taxonomy" id="51028"/>
    <lineage>
        <taxon>Eukaryota</taxon>
        <taxon>Metazoa</taxon>
        <taxon>Ecdysozoa</taxon>
        <taxon>Nematoda</taxon>
        <taxon>Chromadorea</taxon>
        <taxon>Rhabditida</taxon>
        <taxon>Spirurina</taxon>
        <taxon>Oxyuridomorpha</taxon>
        <taxon>Oxyuroidea</taxon>
        <taxon>Oxyuridae</taxon>
        <taxon>Enterobius</taxon>
    </lineage>
</organism>
<dbReference type="AlphaFoldDB" id="A0A0N4V898"/>
<evidence type="ECO:0000256" key="2">
    <source>
        <dbReference type="ARBA" id="ARBA00004922"/>
    </source>
</evidence>
<protein>
    <recommendedName>
        <fullName evidence="11">Beta-1,4-N-acetylgalactosaminyltransferase</fullName>
        <ecNumber evidence="11">2.4.1.-</ecNumber>
    </recommendedName>
    <alternativeName>
        <fullName evidence="11">Beta-4-GalNAcT</fullName>
    </alternativeName>
</protein>
<dbReference type="InterPro" id="IPR027791">
    <property type="entry name" value="Galactosyl_T_C"/>
</dbReference>
<comment type="subcellular location">
    <subcellularLocation>
        <location evidence="1 11">Membrane</location>
        <topology evidence="1 11">Single-pass type II membrane protein</topology>
    </subcellularLocation>
</comment>
<keyword evidence="4 11" id="KW-0328">Glycosyltransferase</keyword>
<keyword evidence="8 11" id="KW-1133">Transmembrane helix</keyword>
<dbReference type="PRINTS" id="PR02050">
    <property type="entry name" value="B14GALTRFASE"/>
</dbReference>
<evidence type="ECO:0000256" key="5">
    <source>
        <dbReference type="ARBA" id="ARBA00022679"/>
    </source>
</evidence>
<keyword evidence="5 11" id="KW-0808">Transferase</keyword>
<dbReference type="GO" id="GO:0030166">
    <property type="term" value="P:proteoglycan biosynthetic process"/>
    <property type="evidence" value="ECO:0007669"/>
    <property type="project" value="TreeGrafter"/>
</dbReference>
<dbReference type="OrthoDB" id="6020664at2759"/>
<evidence type="ECO:0000313" key="14">
    <source>
        <dbReference type="EMBL" id="VDD91390.1"/>
    </source>
</evidence>
<dbReference type="GO" id="GO:0005975">
    <property type="term" value="P:carbohydrate metabolic process"/>
    <property type="evidence" value="ECO:0007669"/>
    <property type="project" value="InterPro"/>
</dbReference>
<dbReference type="InterPro" id="IPR029044">
    <property type="entry name" value="Nucleotide-diphossugar_trans"/>
</dbReference>
<name>A0A0N4V898_ENTVE</name>
<evidence type="ECO:0000256" key="11">
    <source>
        <dbReference type="RuleBase" id="RU368121"/>
    </source>
</evidence>
<sequence>FSQVVGSVKSHFISGSKLHRFSFWCALVCLSLTLVTTLILFSLILDNYIQSDYQLLHWHVPVTTPAAPHLLCVLVPYRDRERELNVFAPYIHDFLNNQNVLHRIIVINQTDEYRFNRASLINVGWFEADRLGCDYLVMHDVDLLPLNSELDYTFPGYGIVRHISSPEYHPRYNYTKFIGGILMLTLKDFKFVNGLSNKYWGWGLEDDEFYLRLRDADLIQSLQRPKGLTTSRRNTFRHIHDPRKRKRDFARIGNQKEISRRRDTYSGLNNVRYRIISRSLRRFENGGHYQVLNVRLFCDRKWTPYCLFPVSVTKRS</sequence>
<dbReference type="InterPro" id="IPR027995">
    <property type="entry name" value="Galactosyl_T_N"/>
</dbReference>
<evidence type="ECO:0000259" key="13">
    <source>
        <dbReference type="Pfam" id="PF13733"/>
    </source>
</evidence>
<dbReference type="EC" id="2.4.1.-" evidence="11"/>
<gene>
    <name evidence="14" type="ORF">EVEC_LOCUS6141</name>
</gene>
<comment type="pathway">
    <text evidence="2 11">Protein modification; protein glycosylation.</text>
</comment>
<dbReference type="Pfam" id="PF02709">
    <property type="entry name" value="Glyco_transf_7C"/>
    <property type="match status" value="1"/>
</dbReference>
<keyword evidence="9 11" id="KW-0472">Membrane</keyword>
<dbReference type="InterPro" id="IPR003859">
    <property type="entry name" value="Galactosyl_T"/>
</dbReference>
<keyword evidence="15" id="KW-1185">Reference proteome</keyword>
<dbReference type="UniPathway" id="UPA00378"/>
<dbReference type="GO" id="GO:0016020">
    <property type="term" value="C:membrane"/>
    <property type="evidence" value="ECO:0007669"/>
    <property type="project" value="UniProtKB-SubCell"/>
</dbReference>
<evidence type="ECO:0000256" key="10">
    <source>
        <dbReference type="ARBA" id="ARBA00023180"/>
    </source>
</evidence>
<keyword evidence="10 11" id="KW-0325">Glycoprotein</keyword>
<dbReference type="GO" id="GO:0005794">
    <property type="term" value="C:Golgi apparatus"/>
    <property type="evidence" value="ECO:0007669"/>
    <property type="project" value="TreeGrafter"/>
</dbReference>
<evidence type="ECO:0000256" key="3">
    <source>
        <dbReference type="ARBA" id="ARBA00005735"/>
    </source>
</evidence>
<dbReference type="GO" id="GO:0046525">
    <property type="term" value="F:xylosylprotein 4-beta-galactosyltransferase activity"/>
    <property type="evidence" value="ECO:0007669"/>
    <property type="project" value="TreeGrafter"/>
</dbReference>
<feature type="domain" description="Galactosyltransferase N-terminal" evidence="13">
    <location>
        <begin position="67"/>
        <end position="152"/>
    </location>
</feature>
<dbReference type="PANTHER" id="PTHR19300">
    <property type="entry name" value="BETA-1,4-GALACTOSYLTRANSFERASE"/>
    <property type="match status" value="1"/>
</dbReference>
<evidence type="ECO:0000256" key="9">
    <source>
        <dbReference type="ARBA" id="ARBA00023136"/>
    </source>
</evidence>
<evidence type="ECO:0000259" key="12">
    <source>
        <dbReference type="Pfam" id="PF02709"/>
    </source>
</evidence>
<evidence type="ECO:0000313" key="16">
    <source>
        <dbReference type="WBParaSite" id="EVEC_0000656701-mRNA-1"/>
    </source>
</evidence>
<feature type="domain" description="Galactosyltransferase C-terminal" evidence="12">
    <location>
        <begin position="162"/>
        <end position="238"/>
    </location>
</feature>
<dbReference type="Pfam" id="PF13733">
    <property type="entry name" value="Glyco_transf_7N"/>
    <property type="match status" value="1"/>
</dbReference>
<evidence type="ECO:0000256" key="1">
    <source>
        <dbReference type="ARBA" id="ARBA00004606"/>
    </source>
</evidence>
<feature type="transmembrane region" description="Helical" evidence="11">
    <location>
        <begin position="21"/>
        <end position="44"/>
    </location>
</feature>
<dbReference type="WBParaSite" id="EVEC_0000656701-mRNA-1">
    <property type="protein sequence ID" value="EVEC_0000656701-mRNA-1"/>
    <property type="gene ID" value="EVEC_0000656701"/>
</dbReference>
<dbReference type="GO" id="GO:0046872">
    <property type="term" value="F:metal ion binding"/>
    <property type="evidence" value="ECO:0007669"/>
    <property type="project" value="UniProtKB-UniRule"/>
</dbReference>
<keyword evidence="11" id="KW-0464">Manganese</keyword>